<comment type="subunit">
    <text evidence="4">Homooctamer; tetramer of dimers.</text>
</comment>
<comment type="catalytic activity">
    <reaction evidence="4">
        <text>3-amino-2-oxopropyl phosphate + 1-deoxy-D-xylulose 5-phosphate = pyridoxine 5'-phosphate + phosphate + 2 H2O + H(+)</text>
        <dbReference type="Rhea" id="RHEA:15265"/>
        <dbReference type="ChEBI" id="CHEBI:15377"/>
        <dbReference type="ChEBI" id="CHEBI:15378"/>
        <dbReference type="ChEBI" id="CHEBI:43474"/>
        <dbReference type="ChEBI" id="CHEBI:57279"/>
        <dbReference type="ChEBI" id="CHEBI:57792"/>
        <dbReference type="ChEBI" id="CHEBI:58589"/>
        <dbReference type="EC" id="2.6.99.2"/>
    </reaction>
</comment>
<dbReference type="GO" id="GO:0033856">
    <property type="term" value="F:pyridoxine 5'-phosphate synthase activity"/>
    <property type="evidence" value="ECO:0007669"/>
    <property type="project" value="UniProtKB-UniRule"/>
</dbReference>
<feature type="active site" description="Proton acceptor" evidence="4">
    <location>
        <position position="82"/>
    </location>
</feature>
<feature type="binding site" evidence="4">
    <location>
        <position position="19"/>
    </location>
    <ligand>
        <name>3-amino-2-oxopropyl phosphate</name>
        <dbReference type="ChEBI" id="CHEBI:57279"/>
    </ligand>
</feature>
<reference evidence="6 7" key="1">
    <citation type="submission" date="2018-12" db="EMBL/GenBank/DDBJ databases">
        <title>The whole draft genome of Aquabacterium sp. SJQ9.</title>
        <authorList>
            <person name="Sun L."/>
            <person name="Gao X."/>
            <person name="Chen W."/>
            <person name="Huang K."/>
        </authorList>
    </citation>
    <scope>NUCLEOTIDE SEQUENCE [LARGE SCALE GENOMIC DNA]</scope>
    <source>
        <strain evidence="6 7">SJQ9</strain>
    </source>
</reference>
<evidence type="ECO:0000256" key="3">
    <source>
        <dbReference type="ARBA" id="ARBA00023096"/>
    </source>
</evidence>
<dbReference type="GO" id="GO:0005829">
    <property type="term" value="C:cytosol"/>
    <property type="evidence" value="ECO:0007669"/>
    <property type="project" value="TreeGrafter"/>
</dbReference>
<keyword evidence="1 4" id="KW-0963">Cytoplasm</keyword>
<comment type="similarity">
    <text evidence="4">Belongs to the PNP synthase family.</text>
</comment>
<dbReference type="InterPro" id="IPR013785">
    <property type="entry name" value="Aldolase_TIM"/>
</dbReference>
<dbReference type="EMBL" id="RSED01000008">
    <property type="protein sequence ID" value="RRS04163.1"/>
    <property type="molecule type" value="Genomic_DNA"/>
</dbReference>
<dbReference type="GO" id="GO:0008615">
    <property type="term" value="P:pyridoxine biosynthetic process"/>
    <property type="evidence" value="ECO:0007669"/>
    <property type="project" value="UniProtKB-UniRule"/>
</dbReference>
<evidence type="ECO:0000256" key="1">
    <source>
        <dbReference type="ARBA" id="ARBA00022490"/>
    </source>
</evidence>
<proteinExistence type="inferred from homology"/>
<gene>
    <name evidence="4" type="primary">pdxJ</name>
    <name evidence="6" type="ORF">EIP75_12385</name>
</gene>
<name>A0A426VB96_9BURK</name>
<comment type="subcellular location">
    <subcellularLocation>
        <location evidence="4">Cytoplasm</location>
    </subcellularLocation>
</comment>
<dbReference type="EC" id="2.6.99.2" evidence="4 5"/>
<dbReference type="NCBIfam" id="TIGR00559">
    <property type="entry name" value="pdxJ"/>
    <property type="match status" value="1"/>
</dbReference>
<accession>A0A426VB96</accession>
<dbReference type="Proteomes" id="UP000269265">
    <property type="component" value="Unassembled WGS sequence"/>
</dbReference>
<organism evidence="6 7">
    <name type="scientific">Aquabacterium soli</name>
    <dbReference type="NCBI Taxonomy" id="2493092"/>
    <lineage>
        <taxon>Bacteria</taxon>
        <taxon>Pseudomonadati</taxon>
        <taxon>Pseudomonadota</taxon>
        <taxon>Betaproteobacteria</taxon>
        <taxon>Burkholderiales</taxon>
        <taxon>Aquabacterium</taxon>
    </lineage>
</organism>
<evidence type="ECO:0000313" key="7">
    <source>
        <dbReference type="Proteomes" id="UP000269265"/>
    </source>
</evidence>
<feature type="binding site" evidence="4">
    <location>
        <begin position="21"/>
        <end position="22"/>
    </location>
    <ligand>
        <name>1-deoxy-D-xylulose 5-phosphate</name>
        <dbReference type="ChEBI" id="CHEBI:57792"/>
    </ligand>
</feature>
<protein>
    <recommendedName>
        <fullName evidence="4 5">Pyridoxine 5'-phosphate synthase</fullName>
        <shortName evidence="4">PNP synthase</shortName>
        <ecNumber evidence="4 5">2.6.99.2</ecNumber>
    </recommendedName>
</protein>
<dbReference type="CDD" id="cd00003">
    <property type="entry name" value="PNPsynthase"/>
    <property type="match status" value="1"/>
</dbReference>
<dbReference type="NCBIfam" id="NF003625">
    <property type="entry name" value="PRK05265.1-3"/>
    <property type="match status" value="1"/>
</dbReference>
<feature type="site" description="Transition state stabilizer" evidence="4">
    <location>
        <position position="163"/>
    </location>
</feature>
<dbReference type="InterPro" id="IPR036130">
    <property type="entry name" value="Pyridoxine-5'_phos_synth"/>
</dbReference>
<evidence type="ECO:0000256" key="4">
    <source>
        <dbReference type="HAMAP-Rule" id="MF_00279"/>
    </source>
</evidence>
<dbReference type="SUPFAM" id="SSF63892">
    <property type="entry name" value="Pyridoxine 5'-phosphate synthase"/>
    <property type="match status" value="1"/>
</dbReference>
<comment type="caution">
    <text evidence="6">The sequence shown here is derived from an EMBL/GenBank/DDBJ whole genome shotgun (WGS) entry which is preliminary data.</text>
</comment>
<feature type="binding site" evidence="4">
    <location>
        <begin position="244"/>
        <end position="245"/>
    </location>
    <ligand>
        <name>3-amino-2-oxopropyl phosphate</name>
        <dbReference type="ChEBI" id="CHEBI:57279"/>
    </ligand>
</feature>
<feature type="binding site" evidence="4">
    <location>
        <position position="207"/>
    </location>
    <ligand>
        <name>3-amino-2-oxopropyl phosphate</name>
        <dbReference type="ChEBI" id="CHEBI:57279"/>
    </ligand>
</feature>
<dbReference type="UniPathway" id="UPA00244">
    <property type="reaction ID" value="UER00313"/>
</dbReference>
<dbReference type="InterPro" id="IPR004569">
    <property type="entry name" value="PyrdxlP_synth_PdxJ"/>
</dbReference>
<keyword evidence="2 4" id="KW-0808">Transferase</keyword>
<dbReference type="PANTHER" id="PTHR30456:SF0">
    <property type="entry name" value="PYRIDOXINE 5'-PHOSPHATE SYNTHASE"/>
    <property type="match status" value="1"/>
</dbReference>
<dbReference type="HAMAP" id="MF_00279">
    <property type="entry name" value="PdxJ"/>
    <property type="match status" value="1"/>
</dbReference>
<dbReference type="AlphaFoldDB" id="A0A426VB96"/>
<comment type="pathway">
    <text evidence="4">Cofactor biosynthesis; pyridoxine 5'-phosphate biosynthesis; pyridoxine 5'-phosphate from D-erythrose 4-phosphate: step 5/5.</text>
</comment>
<sequence>MSLSPLQWTDTHAALLGVNIDHVATVRNARGGVYPDPVALAQVAVEAGADIITFHLREDRRHIRDDDVVRLKEHIKAPLNFEAAVTDEMVALIERTRPEHVCLVPERRQEITTEGGLDVRGQLARVKDACGRLAAAGSRVSLFIGADRDQIDAAAEAGAPCVELHTGALANAWWAQDDAAVQAELDRLVRGLRHAGSLGLRTHAGHGLALSDTGPALPWLPPAARTSSAALVAALPEVLELHIGHALIGHALMVGLRQAIGDFKAEIVRSRRP</sequence>
<comment type="function">
    <text evidence="4">Catalyzes the complicated ring closure reaction between the two acyclic compounds 1-deoxy-D-xylulose-5-phosphate (DXP) and 3-amino-2-oxopropyl phosphate (1-amino-acetone-3-phosphate or AAP) to form pyridoxine 5'-phosphate (PNP) and inorganic phosphate.</text>
</comment>
<feature type="binding site" evidence="4">
    <location>
        <position position="112"/>
    </location>
    <ligand>
        <name>1-deoxy-D-xylulose 5-phosphate</name>
        <dbReference type="ChEBI" id="CHEBI:57792"/>
    </ligand>
</feature>
<dbReference type="Gene3D" id="3.20.20.70">
    <property type="entry name" value="Aldolase class I"/>
    <property type="match status" value="2"/>
</dbReference>
<evidence type="ECO:0000256" key="5">
    <source>
        <dbReference type="NCBIfam" id="TIGR00559"/>
    </source>
</evidence>
<evidence type="ECO:0000313" key="6">
    <source>
        <dbReference type="EMBL" id="RRS04163.1"/>
    </source>
</evidence>
<dbReference type="NCBIfam" id="NF003627">
    <property type="entry name" value="PRK05265.1-5"/>
    <property type="match status" value="1"/>
</dbReference>
<keyword evidence="3 4" id="KW-0664">Pyridoxine biosynthesis</keyword>
<keyword evidence="7" id="KW-1185">Reference proteome</keyword>
<dbReference type="OrthoDB" id="9806590at2"/>
<feature type="active site" description="Proton donor" evidence="4">
    <location>
        <position position="206"/>
    </location>
</feature>
<dbReference type="PANTHER" id="PTHR30456">
    <property type="entry name" value="PYRIDOXINE 5'-PHOSPHATE SYNTHASE"/>
    <property type="match status" value="1"/>
</dbReference>
<dbReference type="RefSeq" id="WP_125243566.1">
    <property type="nucleotide sequence ID" value="NZ_RSED01000008.1"/>
</dbReference>
<feature type="binding site" evidence="4">
    <location>
        <position position="57"/>
    </location>
    <ligand>
        <name>1-deoxy-D-xylulose 5-phosphate</name>
        <dbReference type="ChEBI" id="CHEBI:57792"/>
    </ligand>
</feature>
<dbReference type="Pfam" id="PF03740">
    <property type="entry name" value="PdxJ"/>
    <property type="match status" value="2"/>
</dbReference>
<feature type="active site" description="Proton acceptor" evidence="4">
    <location>
        <position position="55"/>
    </location>
</feature>
<feature type="binding site" evidence="4">
    <location>
        <position position="62"/>
    </location>
    <ligand>
        <name>1-deoxy-D-xylulose 5-phosphate</name>
        <dbReference type="ChEBI" id="CHEBI:57792"/>
    </ligand>
</feature>
<evidence type="ECO:0000256" key="2">
    <source>
        <dbReference type="ARBA" id="ARBA00022679"/>
    </source>
</evidence>
<feature type="binding site" evidence="4">
    <location>
        <position position="30"/>
    </location>
    <ligand>
        <name>3-amino-2-oxopropyl phosphate</name>
        <dbReference type="ChEBI" id="CHEBI:57279"/>
    </ligand>
</feature>